<reference evidence="1" key="1">
    <citation type="journal article" date="2023" name="G3 (Bethesda)">
        <title>A reference genome for the long-term kleptoplast-retaining sea slug Elysia crispata morphotype clarki.</title>
        <authorList>
            <person name="Eastman K.E."/>
            <person name="Pendleton A.L."/>
            <person name="Shaikh M.A."/>
            <person name="Suttiyut T."/>
            <person name="Ogas R."/>
            <person name="Tomko P."/>
            <person name="Gavelis G."/>
            <person name="Widhalm J.R."/>
            <person name="Wisecaver J.H."/>
        </authorList>
    </citation>
    <scope>NUCLEOTIDE SEQUENCE</scope>
    <source>
        <strain evidence="1">ECLA1</strain>
    </source>
</reference>
<dbReference type="Proteomes" id="UP001283361">
    <property type="component" value="Unassembled WGS sequence"/>
</dbReference>
<dbReference type="EMBL" id="JAWDGP010000692">
    <property type="protein sequence ID" value="KAK3798350.1"/>
    <property type="molecule type" value="Genomic_DNA"/>
</dbReference>
<comment type="caution">
    <text evidence="1">The sequence shown here is derived from an EMBL/GenBank/DDBJ whole genome shotgun (WGS) entry which is preliminary data.</text>
</comment>
<keyword evidence="2" id="KW-1185">Reference proteome</keyword>
<evidence type="ECO:0000313" key="1">
    <source>
        <dbReference type="EMBL" id="KAK3798350.1"/>
    </source>
</evidence>
<sequence length="87" mass="9883">MGKRSGHEEVGRDVMVDWVIVYSKADLLLFTPSAEVFCCRRGYFEEFNCSPVRSSSCTRDIHQFAECYSTRYTRAGSRSVSRGGDVE</sequence>
<gene>
    <name evidence="1" type="ORF">RRG08_063362</name>
</gene>
<proteinExistence type="predicted"/>
<organism evidence="1 2">
    <name type="scientific">Elysia crispata</name>
    <name type="common">lettuce slug</name>
    <dbReference type="NCBI Taxonomy" id="231223"/>
    <lineage>
        <taxon>Eukaryota</taxon>
        <taxon>Metazoa</taxon>
        <taxon>Spiralia</taxon>
        <taxon>Lophotrochozoa</taxon>
        <taxon>Mollusca</taxon>
        <taxon>Gastropoda</taxon>
        <taxon>Heterobranchia</taxon>
        <taxon>Euthyneura</taxon>
        <taxon>Panpulmonata</taxon>
        <taxon>Sacoglossa</taxon>
        <taxon>Placobranchoidea</taxon>
        <taxon>Plakobranchidae</taxon>
        <taxon>Elysia</taxon>
    </lineage>
</organism>
<protein>
    <submittedName>
        <fullName evidence="1">Uncharacterized protein</fullName>
    </submittedName>
</protein>
<dbReference type="AlphaFoldDB" id="A0AAE1B281"/>
<accession>A0AAE1B281</accession>
<name>A0AAE1B281_9GAST</name>
<evidence type="ECO:0000313" key="2">
    <source>
        <dbReference type="Proteomes" id="UP001283361"/>
    </source>
</evidence>